<evidence type="ECO:0000313" key="3">
    <source>
        <dbReference type="EMBL" id="KAA8914535.1"/>
    </source>
</evidence>
<evidence type="ECO:0000256" key="1">
    <source>
        <dbReference type="SAM" id="MobiDB-lite"/>
    </source>
</evidence>
<accession>A0A5J5FBA5</accession>
<name>A0A5J5FBA5_9PEZI</name>
<feature type="compositionally biased region" description="Basic and acidic residues" evidence="1">
    <location>
        <begin position="113"/>
        <end position="122"/>
    </location>
</feature>
<keyword evidence="2" id="KW-0472">Membrane</keyword>
<proteinExistence type="predicted"/>
<protein>
    <submittedName>
        <fullName evidence="3">Uncharacterized protein</fullName>
    </submittedName>
</protein>
<sequence length="142" mass="16063">MVLCRVGWGSDGSTQVLVAPWGSLVCGLPSWLAGCVTPGRDVGWAVCQCVAVVLWLVRLVWMVMVVGGWCERGLQPKPAASSLRKRKRKKKKEKRKRKEKETQKQKQKQKHPWKSDQKEKAKIPAGSHFCFRTLLSRSHLEG</sequence>
<dbReference type="AlphaFoldDB" id="A0A5J5FBA5"/>
<organism evidence="3 4">
    <name type="scientific">Sphaerosporella brunnea</name>
    <dbReference type="NCBI Taxonomy" id="1250544"/>
    <lineage>
        <taxon>Eukaryota</taxon>
        <taxon>Fungi</taxon>
        <taxon>Dikarya</taxon>
        <taxon>Ascomycota</taxon>
        <taxon>Pezizomycotina</taxon>
        <taxon>Pezizomycetes</taxon>
        <taxon>Pezizales</taxon>
        <taxon>Pyronemataceae</taxon>
        <taxon>Sphaerosporella</taxon>
    </lineage>
</organism>
<keyword evidence="2" id="KW-1133">Transmembrane helix</keyword>
<reference evidence="3 4" key="1">
    <citation type="submission" date="2019-09" db="EMBL/GenBank/DDBJ databases">
        <title>Draft genome of the ectomycorrhizal ascomycete Sphaerosporella brunnea.</title>
        <authorList>
            <consortium name="DOE Joint Genome Institute"/>
            <person name="Benucci G.M."/>
            <person name="Marozzi G."/>
            <person name="Antonielli L."/>
            <person name="Sanchez S."/>
            <person name="Marco P."/>
            <person name="Wang X."/>
            <person name="Falini L.B."/>
            <person name="Barry K."/>
            <person name="Haridas S."/>
            <person name="Lipzen A."/>
            <person name="Labutti K."/>
            <person name="Grigoriev I.V."/>
            <person name="Murat C."/>
            <person name="Martin F."/>
            <person name="Albertini E."/>
            <person name="Donnini D."/>
            <person name="Bonito G."/>
        </authorList>
    </citation>
    <scope>NUCLEOTIDE SEQUENCE [LARGE SCALE GENOMIC DNA]</scope>
    <source>
        <strain evidence="3 4">Sb_GMNB300</strain>
    </source>
</reference>
<dbReference type="Proteomes" id="UP000326924">
    <property type="component" value="Unassembled WGS sequence"/>
</dbReference>
<evidence type="ECO:0000313" key="4">
    <source>
        <dbReference type="Proteomes" id="UP000326924"/>
    </source>
</evidence>
<dbReference type="EMBL" id="VXIS01000005">
    <property type="protein sequence ID" value="KAA8914535.1"/>
    <property type="molecule type" value="Genomic_DNA"/>
</dbReference>
<dbReference type="InParanoid" id="A0A5J5FBA5"/>
<dbReference type="PROSITE" id="PS51257">
    <property type="entry name" value="PROKAR_LIPOPROTEIN"/>
    <property type="match status" value="1"/>
</dbReference>
<keyword evidence="4" id="KW-1185">Reference proteome</keyword>
<keyword evidence="2" id="KW-0812">Transmembrane</keyword>
<feature type="compositionally biased region" description="Basic residues" evidence="1">
    <location>
        <begin position="83"/>
        <end position="98"/>
    </location>
</feature>
<feature type="region of interest" description="Disordered" evidence="1">
    <location>
        <begin position="73"/>
        <end position="124"/>
    </location>
</feature>
<feature type="transmembrane region" description="Helical" evidence="2">
    <location>
        <begin position="42"/>
        <end position="67"/>
    </location>
</feature>
<evidence type="ECO:0000256" key="2">
    <source>
        <dbReference type="SAM" id="Phobius"/>
    </source>
</evidence>
<comment type="caution">
    <text evidence="3">The sequence shown here is derived from an EMBL/GenBank/DDBJ whole genome shotgun (WGS) entry which is preliminary data.</text>
</comment>
<gene>
    <name evidence="3" type="ORF">FN846DRAFT_564991</name>
</gene>